<feature type="signal peptide" evidence="13">
    <location>
        <begin position="1"/>
        <end position="40"/>
    </location>
</feature>
<keyword evidence="9 10" id="KW-0624">Polysaccharide degradation</keyword>
<dbReference type="Pfam" id="PF00553">
    <property type="entry name" value="CBM_2"/>
    <property type="match status" value="1"/>
</dbReference>
<keyword evidence="8 10" id="KW-0326">Glycosidase</keyword>
<comment type="pathway">
    <text evidence="2 10 11">Glycan degradation; xylan degradation.</text>
</comment>
<dbReference type="InterPro" id="IPR033119">
    <property type="entry name" value="GH11_AS_2"/>
</dbReference>
<dbReference type="PRINTS" id="PR00911">
    <property type="entry name" value="GLHYDRLASE11"/>
</dbReference>
<dbReference type="InterPro" id="IPR001919">
    <property type="entry name" value="CBD2"/>
</dbReference>
<feature type="compositionally biased region" description="Pro residues" evidence="12">
    <location>
        <begin position="239"/>
        <end position="259"/>
    </location>
</feature>
<evidence type="ECO:0000256" key="6">
    <source>
        <dbReference type="ARBA" id="ARBA00022801"/>
    </source>
</evidence>
<protein>
    <recommendedName>
        <fullName evidence="3 10">Endo-1,4-beta-xylanase</fullName>
        <ecNumber evidence="3 10">3.2.1.8</ecNumber>
    </recommendedName>
</protein>
<dbReference type="InterPro" id="IPR012291">
    <property type="entry name" value="CBM2_carb-bd_dom_sf"/>
</dbReference>
<dbReference type="Pfam" id="PF00457">
    <property type="entry name" value="Glyco_hydro_11"/>
    <property type="match status" value="1"/>
</dbReference>
<dbReference type="PROSITE" id="PS51761">
    <property type="entry name" value="GH11_3"/>
    <property type="match status" value="1"/>
</dbReference>
<evidence type="ECO:0000256" key="5">
    <source>
        <dbReference type="ARBA" id="ARBA00022729"/>
    </source>
</evidence>
<dbReference type="Proteomes" id="UP001595765">
    <property type="component" value="Unassembled WGS sequence"/>
</dbReference>
<evidence type="ECO:0000256" key="8">
    <source>
        <dbReference type="ARBA" id="ARBA00023295"/>
    </source>
</evidence>
<reference evidence="17" key="1">
    <citation type="journal article" date="2019" name="Int. J. Syst. Evol. Microbiol.">
        <title>The Global Catalogue of Microorganisms (GCM) 10K type strain sequencing project: providing services to taxonomists for standard genome sequencing and annotation.</title>
        <authorList>
            <consortium name="The Broad Institute Genomics Platform"/>
            <consortium name="The Broad Institute Genome Sequencing Center for Infectious Disease"/>
            <person name="Wu L."/>
            <person name="Ma J."/>
        </authorList>
    </citation>
    <scope>NUCLEOTIDE SEQUENCE [LARGE SCALE GENOMIC DNA]</scope>
    <source>
        <strain evidence="17">CGMCC 4.7237</strain>
    </source>
</reference>
<dbReference type="EMBL" id="JBHSBB010000048">
    <property type="protein sequence ID" value="MFC4036292.1"/>
    <property type="molecule type" value="Genomic_DNA"/>
</dbReference>
<dbReference type="SMART" id="SM00637">
    <property type="entry name" value="CBD_II"/>
    <property type="match status" value="1"/>
</dbReference>
<feature type="active site" description="Proton donor" evidence="10">
    <location>
        <position position="217"/>
    </location>
</feature>
<dbReference type="PROSITE" id="PS00776">
    <property type="entry name" value="GH11_1"/>
    <property type="match status" value="1"/>
</dbReference>
<evidence type="ECO:0000313" key="16">
    <source>
        <dbReference type="EMBL" id="MFC4036292.1"/>
    </source>
</evidence>
<dbReference type="SUPFAM" id="SSF49384">
    <property type="entry name" value="Carbohydrate-binding domain"/>
    <property type="match status" value="1"/>
</dbReference>
<dbReference type="PANTHER" id="PTHR46828">
    <property type="entry name" value="ENDO-1,4-BETA-XYLANASE A-RELATED"/>
    <property type="match status" value="1"/>
</dbReference>
<keyword evidence="7 10" id="KW-0119">Carbohydrate metabolism</keyword>
<feature type="chain" id="PRO_5046045246" description="Endo-1,4-beta-xylanase" evidence="13">
    <location>
        <begin position="41"/>
        <end position="361"/>
    </location>
</feature>
<keyword evidence="4 10" id="KW-0858">Xylan degradation</keyword>
<accession>A0ABV8HW67</accession>
<evidence type="ECO:0000259" key="14">
    <source>
        <dbReference type="PROSITE" id="PS51173"/>
    </source>
</evidence>
<comment type="catalytic activity">
    <reaction evidence="1 10 11">
        <text>Endohydrolysis of (1-&gt;4)-beta-D-xylosidic linkages in xylans.</text>
        <dbReference type="EC" id="3.2.1.8"/>
    </reaction>
</comment>
<evidence type="ECO:0000256" key="12">
    <source>
        <dbReference type="SAM" id="MobiDB-lite"/>
    </source>
</evidence>
<evidence type="ECO:0000313" key="17">
    <source>
        <dbReference type="Proteomes" id="UP001595765"/>
    </source>
</evidence>
<dbReference type="InterPro" id="IPR013319">
    <property type="entry name" value="GH11/12"/>
</dbReference>
<evidence type="ECO:0000256" key="4">
    <source>
        <dbReference type="ARBA" id="ARBA00022651"/>
    </source>
</evidence>
<dbReference type="PROSITE" id="PS00777">
    <property type="entry name" value="GH11_2"/>
    <property type="match status" value="1"/>
</dbReference>
<sequence>MRTLTHDMRRRRDVVAAIRAIVAVAAAVMVAFALPGAAQADTTINSNSTGTNNGYFYSFWSQNSGQASMTMGAGGQYSTAFNNVANFVAGKGWNPGNSNPVTYSGTFSTSGNAYLSLYGWSTNPLVEYYIVDNWGSYRPTGTFKGTVTSDGGTYDIYETQRVNAPSIEGNSSTFNQYWSVRQSKRTGGTITVANHFNAWASHGMNLGTMNYEILATEGYQSSGSSNITLGSGSGGTTPPTTPPPTTTPPSTPPSTPPPGNGSGCSATFTNSSDWGAGFTGAVTVKNNGSAAINGWTVKLTFPGNQTVTNLWSGSYTQSGNTATVNNADYNGTLGAGASTAFGFNANYSGSNGAPTVSCTAR</sequence>
<feature type="active site" description="Nucleophile" evidence="10">
    <location>
        <position position="127"/>
    </location>
</feature>
<dbReference type="Gene3D" id="2.60.40.290">
    <property type="match status" value="1"/>
</dbReference>
<dbReference type="InterPro" id="IPR001137">
    <property type="entry name" value="Glyco_hydro_11"/>
</dbReference>
<proteinExistence type="inferred from homology"/>
<evidence type="ECO:0000256" key="2">
    <source>
        <dbReference type="ARBA" id="ARBA00004851"/>
    </source>
</evidence>
<comment type="similarity">
    <text evidence="10 11">Belongs to the glycosyl hydrolase 11 (cellulase G) family.</text>
</comment>
<dbReference type="InterPro" id="IPR018208">
    <property type="entry name" value="GH11_AS_1"/>
</dbReference>
<keyword evidence="6 10" id="KW-0378">Hydrolase</keyword>
<evidence type="ECO:0000256" key="7">
    <source>
        <dbReference type="ARBA" id="ARBA00023277"/>
    </source>
</evidence>
<dbReference type="InterPro" id="IPR008965">
    <property type="entry name" value="CBM2/CBM3_carb-bd_dom_sf"/>
</dbReference>
<evidence type="ECO:0000256" key="1">
    <source>
        <dbReference type="ARBA" id="ARBA00000681"/>
    </source>
</evidence>
<feature type="region of interest" description="Disordered" evidence="12">
    <location>
        <begin position="224"/>
        <end position="267"/>
    </location>
</feature>
<dbReference type="Gene3D" id="2.60.120.180">
    <property type="match status" value="1"/>
</dbReference>
<gene>
    <name evidence="16" type="ORF">ACFO3J_33325</name>
</gene>
<evidence type="ECO:0000256" key="9">
    <source>
        <dbReference type="ARBA" id="ARBA00023326"/>
    </source>
</evidence>
<keyword evidence="5 13" id="KW-0732">Signal</keyword>
<dbReference type="RefSeq" id="WP_386437743.1">
    <property type="nucleotide sequence ID" value="NZ_JBHSBB010000048.1"/>
</dbReference>
<evidence type="ECO:0000256" key="3">
    <source>
        <dbReference type="ARBA" id="ARBA00012590"/>
    </source>
</evidence>
<evidence type="ECO:0000256" key="10">
    <source>
        <dbReference type="PROSITE-ProRule" id="PRU01097"/>
    </source>
</evidence>
<dbReference type="InterPro" id="IPR033123">
    <property type="entry name" value="GH11_dom"/>
</dbReference>
<dbReference type="PROSITE" id="PS51173">
    <property type="entry name" value="CBM2"/>
    <property type="match status" value="1"/>
</dbReference>
<evidence type="ECO:0000256" key="11">
    <source>
        <dbReference type="RuleBase" id="RU362015"/>
    </source>
</evidence>
<dbReference type="GO" id="GO:0016787">
    <property type="term" value="F:hydrolase activity"/>
    <property type="evidence" value="ECO:0007669"/>
    <property type="project" value="UniProtKB-KW"/>
</dbReference>
<dbReference type="EC" id="3.2.1.8" evidence="3 10"/>
<name>A0ABV8HW67_9ACTN</name>
<dbReference type="SUPFAM" id="SSF49899">
    <property type="entry name" value="Concanavalin A-like lectins/glucanases"/>
    <property type="match status" value="1"/>
</dbReference>
<dbReference type="InterPro" id="IPR013320">
    <property type="entry name" value="ConA-like_dom_sf"/>
</dbReference>
<evidence type="ECO:0000259" key="15">
    <source>
        <dbReference type="PROSITE" id="PS51761"/>
    </source>
</evidence>
<comment type="caution">
    <text evidence="16">The sequence shown here is derived from an EMBL/GenBank/DDBJ whole genome shotgun (WGS) entry which is preliminary data.</text>
</comment>
<dbReference type="PANTHER" id="PTHR46828:SF2">
    <property type="entry name" value="ENDO-1,4-BETA-XYLANASE A-RELATED"/>
    <property type="match status" value="1"/>
</dbReference>
<organism evidence="16 17">
    <name type="scientific">Streptomyces polygonati</name>
    <dbReference type="NCBI Taxonomy" id="1617087"/>
    <lineage>
        <taxon>Bacteria</taxon>
        <taxon>Bacillati</taxon>
        <taxon>Actinomycetota</taxon>
        <taxon>Actinomycetes</taxon>
        <taxon>Kitasatosporales</taxon>
        <taxon>Streptomycetaceae</taxon>
        <taxon>Streptomyces</taxon>
    </lineage>
</organism>
<feature type="domain" description="CBM2" evidence="14">
    <location>
        <begin position="257"/>
        <end position="361"/>
    </location>
</feature>
<keyword evidence="17" id="KW-1185">Reference proteome</keyword>
<feature type="domain" description="GH11" evidence="15">
    <location>
        <begin position="43"/>
        <end position="230"/>
    </location>
</feature>
<evidence type="ECO:0000256" key="13">
    <source>
        <dbReference type="SAM" id="SignalP"/>
    </source>
</evidence>